<evidence type="ECO:0000313" key="2">
    <source>
        <dbReference type="EMBL" id="MPC42976.1"/>
    </source>
</evidence>
<evidence type="ECO:0000256" key="1">
    <source>
        <dbReference type="SAM" id="MobiDB-lite"/>
    </source>
</evidence>
<accession>A0A5B7FCF0</accession>
<feature type="compositionally biased region" description="Basic and acidic residues" evidence="1">
    <location>
        <begin position="1"/>
        <end position="10"/>
    </location>
</feature>
<reference evidence="2 3" key="1">
    <citation type="submission" date="2019-05" db="EMBL/GenBank/DDBJ databases">
        <title>Another draft genome of Portunus trituberculatus and its Hox gene families provides insights of decapod evolution.</title>
        <authorList>
            <person name="Jeong J.-H."/>
            <person name="Song I."/>
            <person name="Kim S."/>
            <person name="Choi T."/>
            <person name="Kim D."/>
            <person name="Ryu S."/>
            <person name="Kim W."/>
        </authorList>
    </citation>
    <scope>NUCLEOTIDE SEQUENCE [LARGE SCALE GENOMIC DNA]</scope>
    <source>
        <tissue evidence="2">Muscle</tissue>
    </source>
</reference>
<comment type="caution">
    <text evidence="2">The sequence shown here is derived from an EMBL/GenBank/DDBJ whole genome shotgun (WGS) entry which is preliminary data.</text>
</comment>
<organism evidence="2 3">
    <name type="scientific">Portunus trituberculatus</name>
    <name type="common">Swimming crab</name>
    <name type="synonym">Neptunus trituberculatus</name>
    <dbReference type="NCBI Taxonomy" id="210409"/>
    <lineage>
        <taxon>Eukaryota</taxon>
        <taxon>Metazoa</taxon>
        <taxon>Ecdysozoa</taxon>
        <taxon>Arthropoda</taxon>
        <taxon>Crustacea</taxon>
        <taxon>Multicrustacea</taxon>
        <taxon>Malacostraca</taxon>
        <taxon>Eumalacostraca</taxon>
        <taxon>Eucarida</taxon>
        <taxon>Decapoda</taxon>
        <taxon>Pleocyemata</taxon>
        <taxon>Brachyura</taxon>
        <taxon>Eubrachyura</taxon>
        <taxon>Portunoidea</taxon>
        <taxon>Portunidae</taxon>
        <taxon>Portuninae</taxon>
        <taxon>Portunus</taxon>
    </lineage>
</organism>
<dbReference type="AlphaFoldDB" id="A0A5B7FCF0"/>
<proteinExistence type="predicted"/>
<dbReference type="EMBL" id="VSRR010005635">
    <property type="protein sequence ID" value="MPC42976.1"/>
    <property type="molecule type" value="Genomic_DNA"/>
</dbReference>
<gene>
    <name evidence="2" type="ORF">E2C01_036610</name>
</gene>
<protein>
    <submittedName>
        <fullName evidence="2">Uncharacterized protein</fullName>
    </submittedName>
</protein>
<keyword evidence="3" id="KW-1185">Reference proteome</keyword>
<evidence type="ECO:0000313" key="3">
    <source>
        <dbReference type="Proteomes" id="UP000324222"/>
    </source>
</evidence>
<feature type="region of interest" description="Disordered" evidence="1">
    <location>
        <begin position="1"/>
        <end position="55"/>
    </location>
</feature>
<name>A0A5B7FCF0_PORTR</name>
<sequence>MKKSQVESRHLTYGCDGKAAPDFHYPPGHRVLPMRDHKSANHSDSSTIYDEVQSPMPLKTRPQLQWCLHSFPSEIHYGPSNGHDKIIENERINLTETSEEMDPKLR</sequence>
<dbReference type="Proteomes" id="UP000324222">
    <property type="component" value="Unassembled WGS sequence"/>
</dbReference>